<protein>
    <recommendedName>
        <fullName evidence="3">XRE family transcriptional regulator</fullName>
    </recommendedName>
</protein>
<dbReference type="SUPFAM" id="SSF48452">
    <property type="entry name" value="TPR-like"/>
    <property type="match status" value="1"/>
</dbReference>
<evidence type="ECO:0000313" key="2">
    <source>
        <dbReference type="Proteomes" id="UP001501842"/>
    </source>
</evidence>
<accession>A0ABN3U920</accession>
<dbReference type="RefSeq" id="WP_344451157.1">
    <property type="nucleotide sequence ID" value="NZ_BAAATZ010000012.1"/>
</dbReference>
<comment type="caution">
    <text evidence="1">The sequence shown here is derived from an EMBL/GenBank/DDBJ whole genome shotgun (WGS) entry which is preliminary data.</text>
</comment>
<keyword evidence="2" id="KW-1185">Reference proteome</keyword>
<evidence type="ECO:0008006" key="3">
    <source>
        <dbReference type="Google" id="ProtNLM"/>
    </source>
</evidence>
<gene>
    <name evidence="1" type="ORF">GCM10010439_31810</name>
</gene>
<sequence>MARGEHRPSCAREWRARAAREGWTVGRTVQAIRDCCGVSPLKAHRLARGWTARVTVAHLESLCRREGLGAPHVNIDLLNAWENGRSRPRPDSQDLLARLYKANAVRLGLAADYCEEDESALEGTAVAPSSGRRLLAEVEEMRRRMDLTLSRGTLSEGQLDLLDEALLRYRREYPAAPPLPMLGRLMREFTELQALCARRQPASVQRRLSHMTAALSVLTADSLMKLGDIRQAHAWYGTARTAADDTEDPRLRALVRAHEAMLPYYYGDLEEVVRLAREAQAIARGSACSPTALAAAAEARALSRLGDVRGARAALERTQQIYSRLSGQTGRAFDFTEQRLFLYLSGIHAHLPDTGRALEVQGQALALQPGPGPVPVLDPVFIRLDQAVTLARSGDAVVACRLGEETLRRTPHGHRTDIVYAKAREILAVIPSGRRPEALEGLRDALHPEGSRPPHV</sequence>
<dbReference type="Gene3D" id="1.25.40.10">
    <property type="entry name" value="Tetratricopeptide repeat domain"/>
    <property type="match status" value="1"/>
</dbReference>
<proteinExistence type="predicted"/>
<dbReference type="InterPro" id="IPR011990">
    <property type="entry name" value="TPR-like_helical_dom_sf"/>
</dbReference>
<dbReference type="EMBL" id="BAAATZ010000012">
    <property type="protein sequence ID" value="GAA2727044.1"/>
    <property type="molecule type" value="Genomic_DNA"/>
</dbReference>
<evidence type="ECO:0000313" key="1">
    <source>
        <dbReference type="EMBL" id="GAA2727044.1"/>
    </source>
</evidence>
<dbReference type="Proteomes" id="UP001501842">
    <property type="component" value="Unassembled WGS sequence"/>
</dbReference>
<reference evidence="1 2" key="1">
    <citation type="journal article" date="2019" name="Int. J. Syst. Evol. Microbiol.">
        <title>The Global Catalogue of Microorganisms (GCM) 10K type strain sequencing project: providing services to taxonomists for standard genome sequencing and annotation.</title>
        <authorList>
            <consortium name="The Broad Institute Genomics Platform"/>
            <consortium name="The Broad Institute Genome Sequencing Center for Infectious Disease"/>
            <person name="Wu L."/>
            <person name="Ma J."/>
        </authorList>
    </citation>
    <scope>NUCLEOTIDE SEQUENCE [LARGE SCALE GENOMIC DNA]</scope>
    <source>
        <strain evidence="1 2">JCM 8201</strain>
    </source>
</reference>
<organism evidence="1 2">
    <name type="scientific">Actinocorallia aurantiaca</name>
    <dbReference type="NCBI Taxonomy" id="46204"/>
    <lineage>
        <taxon>Bacteria</taxon>
        <taxon>Bacillati</taxon>
        <taxon>Actinomycetota</taxon>
        <taxon>Actinomycetes</taxon>
        <taxon>Streptosporangiales</taxon>
        <taxon>Thermomonosporaceae</taxon>
        <taxon>Actinocorallia</taxon>
    </lineage>
</organism>
<name>A0ABN3U920_9ACTN</name>